<keyword evidence="2" id="KW-1185">Reference proteome</keyword>
<proteinExistence type="predicted"/>
<dbReference type="EMBL" id="VXIS01000057">
    <property type="protein sequence ID" value="KAA8909493.1"/>
    <property type="molecule type" value="Genomic_DNA"/>
</dbReference>
<dbReference type="InParanoid" id="A0A5J5F0T1"/>
<accession>A0A5J5F0T1</accession>
<evidence type="ECO:0000313" key="2">
    <source>
        <dbReference type="Proteomes" id="UP000326924"/>
    </source>
</evidence>
<evidence type="ECO:0000313" key="1">
    <source>
        <dbReference type="EMBL" id="KAA8909493.1"/>
    </source>
</evidence>
<dbReference type="SUPFAM" id="SSF52047">
    <property type="entry name" value="RNI-like"/>
    <property type="match status" value="1"/>
</dbReference>
<organism evidence="1 2">
    <name type="scientific">Sphaerosporella brunnea</name>
    <dbReference type="NCBI Taxonomy" id="1250544"/>
    <lineage>
        <taxon>Eukaryota</taxon>
        <taxon>Fungi</taxon>
        <taxon>Dikarya</taxon>
        <taxon>Ascomycota</taxon>
        <taxon>Pezizomycotina</taxon>
        <taxon>Pezizomycetes</taxon>
        <taxon>Pezizales</taxon>
        <taxon>Pyronemataceae</taxon>
        <taxon>Sphaerosporella</taxon>
    </lineage>
</organism>
<comment type="caution">
    <text evidence="1">The sequence shown here is derived from an EMBL/GenBank/DDBJ whole genome shotgun (WGS) entry which is preliminary data.</text>
</comment>
<dbReference type="Proteomes" id="UP000326924">
    <property type="component" value="Unassembled WGS sequence"/>
</dbReference>
<reference evidence="1 2" key="1">
    <citation type="submission" date="2019-09" db="EMBL/GenBank/DDBJ databases">
        <title>Draft genome of the ectomycorrhizal ascomycete Sphaerosporella brunnea.</title>
        <authorList>
            <consortium name="DOE Joint Genome Institute"/>
            <person name="Benucci G.M."/>
            <person name="Marozzi G."/>
            <person name="Antonielli L."/>
            <person name="Sanchez S."/>
            <person name="Marco P."/>
            <person name="Wang X."/>
            <person name="Falini L.B."/>
            <person name="Barry K."/>
            <person name="Haridas S."/>
            <person name="Lipzen A."/>
            <person name="Labutti K."/>
            <person name="Grigoriev I.V."/>
            <person name="Murat C."/>
            <person name="Martin F."/>
            <person name="Albertini E."/>
            <person name="Donnini D."/>
            <person name="Bonito G."/>
        </authorList>
    </citation>
    <scope>NUCLEOTIDE SEQUENCE [LARGE SCALE GENOMIC DNA]</scope>
    <source>
        <strain evidence="1 2">Sb_GMNB300</strain>
    </source>
</reference>
<protein>
    <submittedName>
        <fullName evidence="1">Uncharacterized protein</fullName>
    </submittedName>
</protein>
<sequence length="447" mass="51531">MAKWFLLDEILKMTRISSAFYRFTQFLLYSSVRTVEFPKLLKLGRSIENPVNIAALGGSVKKPLRRLMICFNWAEGPEGIMLARVLRWIAQRCPYVEISMAIKEKWCWDQPMLSFEYDSFPKIKYLLLNCTNKTYFGVHTVVDAMAALFGSGPPPQVHFNPDRIPQSTYSVLPCRRSEMQDFEKNHLCRAATWYWRGLLGEASFPDLKVLIISHQPLREEDKINRLQQLREPIALGPEDLKGMQKLVFFNAEFSPELNDSVLTAMLPWMGNLKKLRLIKIPGLTYGGISKLLHRVLPNLRSFHLEIEEENESAFSSYKAFASRKRSHQHPHLCPLLRRFCKNITEANIVLPCMCRDIILLGPRSNVAPTLMQPVDGTFLTISQLSKAFDQWAPRPYTPPRIEERWTRAYSATVKMCREEDCLECLGVYAATNYQNTMWILGCFGSGY</sequence>
<dbReference type="OrthoDB" id="10515101at2759"/>
<dbReference type="AlphaFoldDB" id="A0A5J5F0T1"/>
<name>A0A5J5F0T1_9PEZI</name>
<gene>
    <name evidence="1" type="ORF">FN846DRAFT_888982</name>
</gene>